<name>A0ABY9VGC0_9BACI</name>
<reference evidence="1 2" key="1">
    <citation type="submission" date="2023-09" db="EMBL/GenBank/DDBJ databases">
        <title>Microbial mechanism of fulvic acid promoting antimony reduction mineralization in rice fields.</title>
        <authorList>
            <person name="Chen G."/>
            <person name="Lan J."/>
        </authorList>
    </citation>
    <scope>NUCLEOTIDE SEQUENCE [LARGE SCALE GENOMIC DNA]</scope>
    <source>
        <strain evidence="1 2">PS1</strain>
    </source>
</reference>
<organism evidence="1 2">
    <name type="scientific">Mesobacillus jeotgali</name>
    <dbReference type="NCBI Taxonomy" id="129985"/>
    <lineage>
        <taxon>Bacteria</taxon>
        <taxon>Bacillati</taxon>
        <taxon>Bacillota</taxon>
        <taxon>Bacilli</taxon>
        <taxon>Bacillales</taxon>
        <taxon>Bacillaceae</taxon>
        <taxon>Mesobacillus</taxon>
    </lineage>
</organism>
<evidence type="ECO:0000313" key="1">
    <source>
        <dbReference type="EMBL" id="WNF22755.1"/>
    </source>
</evidence>
<evidence type="ECO:0000313" key="2">
    <source>
        <dbReference type="Proteomes" id="UP001303324"/>
    </source>
</evidence>
<dbReference type="Proteomes" id="UP001303324">
    <property type="component" value="Chromosome"/>
</dbReference>
<sequence>MAIVYAIIGELRAINPDFCAIKMGNRAIINFYLENNFSSKGIWLFLRLLTSEL</sequence>
<accession>A0ABY9VGC0</accession>
<gene>
    <name evidence="1" type="ORF">RH061_21805</name>
</gene>
<dbReference type="EMBL" id="CP134494">
    <property type="protein sequence ID" value="WNF22755.1"/>
    <property type="molecule type" value="Genomic_DNA"/>
</dbReference>
<proteinExistence type="predicted"/>
<keyword evidence="2" id="KW-1185">Reference proteome</keyword>
<dbReference type="RefSeq" id="WP_311072856.1">
    <property type="nucleotide sequence ID" value="NZ_CP134494.1"/>
</dbReference>
<protein>
    <submittedName>
        <fullName evidence="1">Uncharacterized protein</fullName>
    </submittedName>
</protein>